<keyword evidence="1" id="KW-0479">Metal-binding</keyword>
<dbReference type="PANTHER" id="PTHR33823:SF4">
    <property type="entry name" value="GENERAL STRESS PROTEIN 16O"/>
    <property type="match status" value="1"/>
</dbReference>
<dbReference type="NCBIfam" id="TIGR02890">
    <property type="entry name" value="bacill_yteA"/>
    <property type="match status" value="1"/>
</dbReference>
<dbReference type="SUPFAM" id="SSF109635">
    <property type="entry name" value="DnaK suppressor protein DksA, alpha-hairpin domain"/>
    <property type="match status" value="1"/>
</dbReference>
<name>A0A150FE49_9BACI</name>
<keyword evidence="8" id="KW-1185">Reference proteome</keyword>
<evidence type="ECO:0000313" key="8">
    <source>
        <dbReference type="Proteomes" id="UP000075430"/>
    </source>
</evidence>
<dbReference type="Pfam" id="PF01258">
    <property type="entry name" value="zf-dskA_traR"/>
    <property type="match status" value="1"/>
</dbReference>
<dbReference type="GO" id="GO:0008270">
    <property type="term" value="F:zinc ion binding"/>
    <property type="evidence" value="ECO:0007669"/>
    <property type="project" value="UniProtKB-KW"/>
</dbReference>
<feature type="region of interest" description="Disordered" evidence="5">
    <location>
        <begin position="153"/>
        <end position="179"/>
    </location>
</feature>
<evidence type="ECO:0000259" key="6">
    <source>
        <dbReference type="Pfam" id="PF01258"/>
    </source>
</evidence>
<comment type="caution">
    <text evidence="7">The sequence shown here is derived from an EMBL/GenBank/DDBJ whole genome shotgun (WGS) entry which is preliminary data.</text>
</comment>
<dbReference type="RefSeq" id="WP_061520042.1">
    <property type="nucleotide sequence ID" value="NZ_JAJJBV010000032.1"/>
</dbReference>
<sequence>MLTNEQIMHLKKELEEAKHDILSRFKENDHFQLTDEFPYDSVGELSSYDNHPGDEATELYEREKDIALLEHEREHLHDINYSLKKIENGTYGICEASGKDIPYDRLEALPTATTLAEYSSQDAVSKDRPIEEETPFGQFEFDDDESIRAAYDSEDAYQDVEEYGNSETPQDLEDPPLSYGDMTMNSEENIGYAEDYENFIATDITGKHVSVYPSKAHEKYEQELDEEGIMTTFGDLHAD</sequence>
<dbReference type="PANTHER" id="PTHR33823">
    <property type="entry name" value="RNA POLYMERASE-BINDING TRANSCRIPTION FACTOR DKSA-RELATED"/>
    <property type="match status" value="1"/>
</dbReference>
<dbReference type="AlphaFoldDB" id="A0A150FE49"/>
<evidence type="ECO:0000313" key="7">
    <source>
        <dbReference type="EMBL" id="KXZ23176.1"/>
    </source>
</evidence>
<evidence type="ECO:0000256" key="1">
    <source>
        <dbReference type="ARBA" id="ARBA00022723"/>
    </source>
</evidence>
<accession>A0A150FE49</accession>
<protein>
    <recommendedName>
        <fullName evidence="6">Zinc finger DksA/TraR C4-type domain-containing protein</fullName>
    </recommendedName>
</protein>
<dbReference type="STRING" id="1793963.AXI58_06585"/>
<feature type="compositionally biased region" description="Acidic residues" evidence="5">
    <location>
        <begin position="153"/>
        <end position="174"/>
    </location>
</feature>
<reference evidence="8" key="1">
    <citation type="submission" date="2016-02" db="EMBL/GenBank/DDBJ databases">
        <authorList>
            <person name="Dunlap C."/>
        </authorList>
    </citation>
    <scope>NUCLEOTIDE SEQUENCE [LARGE SCALE GENOMIC DNA]</scope>
    <source>
        <strain evidence="8">NRRL B-41092</strain>
    </source>
</reference>
<evidence type="ECO:0000256" key="3">
    <source>
        <dbReference type="ARBA" id="ARBA00022833"/>
    </source>
</evidence>
<evidence type="ECO:0000256" key="4">
    <source>
        <dbReference type="PROSITE-ProRule" id="PRU00510"/>
    </source>
</evidence>
<evidence type="ECO:0000256" key="2">
    <source>
        <dbReference type="ARBA" id="ARBA00022771"/>
    </source>
</evidence>
<dbReference type="InterPro" id="IPR037187">
    <property type="entry name" value="DnaK_N"/>
</dbReference>
<feature type="domain" description="Zinc finger DksA/TraR C4-type" evidence="6">
    <location>
        <begin position="89"/>
        <end position="113"/>
    </location>
</feature>
<dbReference type="OrthoDB" id="9811543at2"/>
<keyword evidence="3" id="KW-0862">Zinc</keyword>
<organism evidence="7 8">
    <name type="scientific">Bacillus nakamurai</name>
    <dbReference type="NCBI Taxonomy" id="1793963"/>
    <lineage>
        <taxon>Bacteria</taxon>
        <taxon>Bacillati</taxon>
        <taxon>Bacillota</taxon>
        <taxon>Bacilli</taxon>
        <taxon>Bacillales</taxon>
        <taxon>Bacillaceae</taxon>
        <taxon>Bacillus</taxon>
    </lineage>
</organism>
<dbReference type="InterPro" id="IPR000962">
    <property type="entry name" value="Znf_DskA_TraR"/>
</dbReference>
<dbReference type="EMBL" id="LSBA01000002">
    <property type="protein sequence ID" value="KXZ23176.1"/>
    <property type="molecule type" value="Genomic_DNA"/>
</dbReference>
<dbReference type="Gene3D" id="1.20.120.910">
    <property type="entry name" value="DksA, coiled-coil domain"/>
    <property type="match status" value="1"/>
</dbReference>
<evidence type="ECO:0000256" key="5">
    <source>
        <dbReference type="SAM" id="MobiDB-lite"/>
    </source>
</evidence>
<gene>
    <name evidence="7" type="ORF">AXI58_06585</name>
</gene>
<dbReference type="Proteomes" id="UP000075430">
    <property type="component" value="Unassembled WGS sequence"/>
</dbReference>
<comment type="caution">
    <text evidence="4">Lacks conserved residue(s) required for the propagation of feature annotation.</text>
</comment>
<proteinExistence type="predicted"/>
<dbReference type="InterPro" id="IPR014240">
    <property type="entry name" value="YteA"/>
</dbReference>
<dbReference type="PROSITE" id="PS51128">
    <property type="entry name" value="ZF_DKSA_2"/>
    <property type="match status" value="1"/>
</dbReference>
<keyword evidence="2" id="KW-0863">Zinc-finger</keyword>